<dbReference type="InterPro" id="IPR002513">
    <property type="entry name" value="Tn3_Tnp_DDE_dom"/>
</dbReference>
<comment type="caution">
    <text evidence="2">The sequence shown here is derived from an EMBL/GenBank/DDBJ whole genome shotgun (WGS) entry which is preliminary data.</text>
</comment>
<feature type="domain" description="Tn3 transposase DDE" evidence="1">
    <location>
        <begin position="25"/>
        <end position="105"/>
    </location>
</feature>
<sequence>MLRPHGVRRLGQAAAWRGPAAPEDEKGPYLAPVLSAKTIDWDLFRQQYDHIVKYTTALRLGTAEAEQFLRRFTRGGPEHPTYRAIEERGRAVRTAFMCDCLADAGPRALPPPFWAHVNPYGRFELDMT</sequence>
<gene>
    <name evidence="2" type="ORF">Srubr_05320</name>
</gene>
<protein>
    <recommendedName>
        <fullName evidence="1">Tn3 transposase DDE domain-containing protein</fullName>
    </recommendedName>
</protein>
<proteinExistence type="predicted"/>
<name>A0ABQ3R4A4_STRRR</name>
<dbReference type="Proteomes" id="UP000646738">
    <property type="component" value="Unassembled WGS sequence"/>
</dbReference>
<accession>A0ABQ3R4A4</accession>
<reference evidence="3" key="1">
    <citation type="submission" date="2023-07" db="EMBL/GenBank/DDBJ databases">
        <title>Whole genome shotgun sequence of Streptomyces achromogenes subsp. rubradiris NBRC 14000.</title>
        <authorList>
            <person name="Komaki H."/>
            <person name="Tamura T."/>
        </authorList>
    </citation>
    <scope>NUCLEOTIDE SEQUENCE [LARGE SCALE GENOMIC DNA]</scope>
    <source>
        <strain evidence="3">NBRC 14000</strain>
    </source>
</reference>
<evidence type="ECO:0000259" key="1">
    <source>
        <dbReference type="Pfam" id="PF01526"/>
    </source>
</evidence>
<evidence type="ECO:0000313" key="2">
    <source>
        <dbReference type="EMBL" id="GHI50686.1"/>
    </source>
</evidence>
<evidence type="ECO:0000313" key="3">
    <source>
        <dbReference type="Proteomes" id="UP000646738"/>
    </source>
</evidence>
<dbReference type="Pfam" id="PF01526">
    <property type="entry name" value="DDE_Tnp_Tn3"/>
    <property type="match status" value="1"/>
</dbReference>
<organism evidence="2 3">
    <name type="scientific">Streptomyces rubradiris</name>
    <name type="common">Streptomyces achromogenes subsp. rubradiris</name>
    <dbReference type="NCBI Taxonomy" id="285531"/>
    <lineage>
        <taxon>Bacteria</taxon>
        <taxon>Bacillati</taxon>
        <taxon>Actinomycetota</taxon>
        <taxon>Actinomycetes</taxon>
        <taxon>Kitasatosporales</taxon>
        <taxon>Streptomycetaceae</taxon>
        <taxon>Streptomyces</taxon>
    </lineage>
</organism>
<keyword evidence="3" id="KW-1185">Reference proteome</keyword>
<dbReference type="EMBL" id="BNEA01000001">
    <property type="protein sequence ID" value="GHI50686.1"/>
    <property type="molecule type" value="Genomic_DNA"/>
</dbReference>